<reference evidence="8" key="1">
    <citation type="submission" date="2021-08" db="EMBL/GenBank/DDBJ databases">
        <authorList>
            <person name="Zhang H."/>
            <person name="Xu M."/>
            <person name="Yu Z."/>
            <person name="Yang L."/>
            <person name="Cai Y."/>
        </authorList>
    </citation>
    <scope>NUCLEOTIDE SEQUENCE</scope>
    <source>
        <strain evidence="8">CHL1</strain>
    </source>
</reference>
<dbReference type="AlphaFoldDB" id="A0A9E6UKB7"/>
<dbReference type="Gene3D" id="3.80.30.20">
    <property type="entry name" value="tm_1862 like domain"/>
    <property type="match status" value="1"/>
</dbReference>
<evidence type="ECO:0000256" key="4">
    <source>
        <dbReference type="ARBA" id="ARBA00022723"/>
    </source>
</evidence>
<dbReference type="Pfam" id="PF04055">
    <property type="entry name" value="Radical_SAM"/>
    <property type="match status" value="1"/>
</dbReference>
<dbReference type="KEGG" id="cmet:K6K41_19960"/>
<dbReference type="InterPro" id="IPR007197">
    <property type="entry name" value="rSAM"/>
</dbReference>
<organism evidence="8 9">
    <name type="scientific">Chenggangzhangella methanolivorans</name>
    <dbReference type="NCBI Taxonomy" id="1437009"/>
    <lineage>
        <taxon>Bacteria</taxon>
        <taxon>Pseudomonadati</taxon>
        <taxon>Pseudomonadota</taxon>
        <taxon>Alphaproteobacteria</taxon>
        <taxon>Hyphomicrobiales</taxon>
        <taxon>Methylopilaceae</taxon>
        <taxon>Chenggangzhangella</taxon>
    </lineage>
</organism>
<proteinExistence type="predicted"/>
<dbReference type="PROSITE" id="PS51918">
    <property type="entry name" value="RADICAL_SAM"/>
    <property type="match status" value="1"/>
</dbReference>
<dbReference type="SMART" id="SM00729">
    <property type="entry name" value="Elp3"/>
    <property type="match status" value="1"/>
</dbReference>
<dbReference type="SUPFAM" id="SSF102114">
    <property type="entry name" value="Radical SAM enzymes"/>
    <property type="match status" value="1"/>
</dbReference>
<dbReference type="SFLD" id="SFLDG01082">
    <property type="entry name" value="B12-binding_domain_containing"/>
    <property type="match status" value="1"/>
</dbReference>
<protein>
    <submittedName>
        <fullName evidence="8">Radical SAM protein</fullName>
    </submittedName>
</protein>
<sequence length="291" mass="31465">MPLPARRSFGGHHAGLAQDEIRACLSVDDVLGRSAEREILGDDSFLLPPALHKLPELSRYWALSPHPAGLVETGRGCPFDCSYCSIPAVFGRGSARKPVATVMAEIAAWRQAGFNTVHLVDDTFTRSARQLEPLLSALGDVGSDFAWTAMTRADLVNPALLSCLGRSGCVGLLYGVDTGSPEALARLSKRAVRYPDIAELALWNVEAGIAPTFYFLIDLLRDTMHDLELSLAQAARASAVDPGSVRLIWCVSYLERPSPAKQDMHCILISRHPTLTRCGRPSATIVTKFGA</sequence>
<dbReference type="PROSITE" id="PS01278">
    <property type="entry name" value="MTTASE_RADICAL"/>
    <property type="match status" value="1"/>
</dbReference>
<dbReference type="GO" id="GO:0051539">
    <property type="term" value="F:4 iron, 4 sulfur cluster binding"/>
    <property type="evidence" value="ECO:0007669"/>
    <property type="project" value="UniProtKB-KW"/>
</dbReference>
<dbReference type="InterPro" id="IPR023404">
    <property type="entry name" value="rSAM_horseshoe"/>
</dbReference>
<dbReference type="PANTHER" id="PTHR43409">
    <property type="entry name" value="ANAEROBIC MAGNESIUM-PROTOPORPHYRIN IX MONOMETHYL ESTER CYCLASE-RELATED"/>
    <property type="match status" value="1"/>
</dbReference>
<gene>
    <name evidence="8" type="ORF">K6K41_19960</name>
</gene>
<evidence type="ECO:0000313" key="9">
    <source>
        <dbReference type="Proteomes" id="UP000825701"/>
    </source>
</evidence>
<dbReference type="InterPro" id="IPR006638">
    <property type="entry name" value="Elp3/MiaA/NifB-like_rSAM"/>
</dbReference>
<accession>A0A9E6UKB7</accession>
<keyword evidence="5" id="KW-0408">Iron</keyword>
<evidence type="ECO:0000256" key="5">
    <source>
        <dbReference type="ARBA" id="ARBA00023004"/>
    </source>
</evidence>
<dbReference type="InterPro" id="IPR051198">
    <property type="entry name" value="BchE-like"/>
</dbReference>
<keyword evidence="9" id="KW-1185">Reference proteome</keyword>
<dbReference type="CDD" id="cd01335">
    <property type="entry name" value="Radical_SAM"/>
    <property type="match status" value="1"/>
</dbReference>
<feature type="domain" description="Radical SAM core" evidence="7">
    <location>
        <begin position="63"/>
        <end position="291"/>
    </location>
</feature>
<evidence type="ECO:0000313" key="8">
    <source>
        <dbReference type="EMBL" id="QZN99101.1"/>
    </source>
</evidence>
<keyword evidence="2" id="KW-0004">4Fe-4S</keyword>
<dbReference type="SFLD" id="SFLDS00029">
    <property type="entry name" value="Radical_SAM"/>
    <property type="match status" value="1"/>
</dbReference>
<evidence type="ECO:0000256" key="6">
    <source>
        <dbReference type="ARBA" id="ARBA00023014"/>
    </source>
</evidence>
<dbReference type="InterPro" id="IPR020612">
    <property type="entry name" value="Methylthiotransferase_CS"/>
</dbReference>
<dbReference type="EMBL" id="CP081869">
    <property type="protein sequence ID" value="QZN99101.1"/>
    <property type="molecule type" value="Genomic_DNA"/>
</dbReference>
<comment type="cofactor">
    <cofactor evidence="1">
        <name>[4Fe-4S] cluster</name>
        <dbReference type="ChEBI" id="CHEBI:49883"/>
    </cofactor>
</comment>
<evidence type="ECO:0000256" key="3">
    <source>
        <dbReference type="ARBA" id="ARBA00022691"/>
    </source>
</evidence>
<evidence type="ECO:0000256" key="1">
    <source>
        <dbReference type="ARBA" id="ARBA00001966"/>
    </source>
</evidence>
<dbReference type="Proteomes" id="UP000825701">
    <property type="component" value="Chromosome"/>
</dbReference>
<name>A0A9E6UKB7_9HYPH</name>
<keyword evidence="3" id="KW-0949">S-adenosyl-L-methionine</keyword>
<dbReference type="GO" id="GO:0046872">
    <property type="term" value="F:metal ion binding"/>
    <property type="evidence" value="ECO:0007669"/>
    <property type="project" value="UniProtKB-KW"/>
</dbReference>
<evidence type="ECO:0000259" key="7">
    <source>
        <dbReference type="PROSITE" id="PS51918"/>
    </source>
</evidence>
<dbReference type="InterPro" id="IPR058240">
    <property type="entry name" value="rSAM_sf"/>
</dbReference>
<dbReference type="PANTHER" id="PTHR43409:SF7">
    <property type="entry name" value="BLL1977 PROTEIN"/>
    <property type="match status" value="1"/>
</dbReference>
<dbReference type="GO" id="GO:0005829">
    <property type="term" value="C:cytosol"/>
    <property type="evidence" value="ECO:0007669"/>
    <property type="project" value="TreeGrafter"/>
</dbReference>
<keyword evidence="4" id="KW-0479">Metal-binding</keyword>
<keyword evidence="6" id="KW-0411">Iron-sulfur</keyword>
<evidence type="ECO:0000256" key="2">
    <source>
        <dbReference type="ARBA" id="ARBA00022485"/>
    </source>
</evidence>
<dbReference type="GO" id="GO:0003824">
    <property type="term" value="F:catalytic activity"/>
    <property type="evidence" value="ECO:0007669"/>
    <property type="project" value="InterPro"/>
</dbReference>